<dbReference type="SMART" id="SM00490">
    <property type="entry name" value="HELICc"/>
    <property type="match status" value="1"/>
</dbReference>
<dbReference type="AlphaFoldDB" id="A0A151GZB4"/>
<dbReference type="CDD" id="cd18787">
    <property type="entry name" value="SF2_C_DEAD"/>
    <property type="match status" value="1"/>
</dbReference>
<evidence type="ECO:0000256" key="2">
    <source>
        <dbReference type="ARBA" id="ARBA00022741"/>
    </source>
</evidence>
<gene>
    <name evidence="12" type="ORF">TGPRC2_220860</name>
</gene>
<feature type="short sequence motif" description="Q motif" evidence="6">
    <location>
        <begin position="124"/>
        <end position="152"/>
    </location>
</feature>
<dbReference type="GO" id="GO:0003676">
    <property type="term" value="F:nucleic acid binding"/>
    <property type="evidence" value="ECO:0007669"/>
    <property type="project" value="InterPro"/>
</dbReference>
<dbReference type="InterPro" id="IPR011545">
    <property type="entry name" value="DEAD/DEAH_box_helicase_dom"/>
</dbReference>
<feature type="region of interest" description="Disordered" evidence="8">
    <location>
        <begin position="42"/>
        <end position="86"/>
    </location>
</feature>
<reference evidence="13" key="1">
    <citation type="submission" date="2016-03" db="EMBL/GenBank/DDBJ databases">
        <authorList>
            <person name="Sibley D."/>
            <person name="Venepally P."/>
            <person name="Karamycheva S."/>
            <person name="Hadjithomas M."/>
            <person name="Khan A."/>
            <person name="Brunk B."/>
            <person name="Roos D."/>
            <person name="Caler E."/>
            <person name="Lorenzi H."/>
        </authorList>
    </citation>
    <scope>NUCLEOTIDE SEQUENCE [LARGE SCALE GENOMIC DNA]</scope>
    <source>
        <strain evidence="13">TgCatPRC2</strain>
    </source>
</reference>
<keyword evidence="3 7" id="KW-0378">Hydrolase</keyword>
<dbReference type="GO" id="GO:0005524">
    <property type="term" value="F:ATP binding"/>
    <property type="evidence" value="ECO:0007669"/>
    <property type="project" value="UniProtKB-KW"/>
</dbReference>
<evidence type="ECO:0000256" key="7">
    <source>
        <dbReference type="RuleBase" id="RU000492"/>
    </source>
</evidence>
<dbReference type="Pfam" id="PF00271">
    <property type="entry name" value="Helicase_C"/>
    <property type="match status" value="1"/>
</dbReference>
<dbReference type="PROSITE" id="PS51192">
    <property type="entry name" value="HELICASE_ATP_BIND_1"/>
    <property type="match status" value="1"/>
</dbReference>
<comment type="caution">
    <text evidence="12">The sequence shown here is derived from an EMBL/GenBank/DDBJ whole genome shotgun (WGS) entry which is preliminary data.</text>
</comment>
<evidence type="ECO:0000256" key="8">
    <source>
        <dbReference type="SAM" id="MobiDB-lite"/>
    </source>
</evidence>
<evidence type="ECO:0000256" key="3">
    <source>
        <dbReference type="ARBA" id="ARBA00022801"/>
    </source>
</evidence>
<evidence type="ECO:0000259" key="11">
    <source>
        <dbReference type="PROSITE" id="PS51195"/>
    </source>
</evidence>
<dbReference type="PROSITE" id="PS51194">
    <property type="entry name" value="HELICASE_CTER"/>
    <property type="match status" value="1"/>
</dbReference>
<dbReference type="InterPro" id="IPR027417">
    <property type="entry name" value="P-loop_NTPase"/>
</dbReference>
<accession>A0A151GZB4</accession>
<dbReference type="EMBL" id="AHZP02003016">
    <property type="protein sequence ID" value="KYK62373.1"/>
    <property type="molecule type" value="Genomic_DNA"/>
</dbReference>
<evidence type="ECO:0000313" key="13">
    <source>
        <dbReference type="Proteomes" id="UP000075225"/>
    </source>
</evidence>
<evidence type="ECO:0000259" key="9">
    <source>
        <dbReference type="PROSITE" id="PS51192"/>
    </source>
</evidence>
<dbReference type="Proteomes" id="UP000075225">
    <property type="component" value="Unassembled WGS sequence"/>
</dbReference>
<feature type="compositionally biased region" description="Basic and acidic residues" evidence="8">
    <location>
        <begin position="51"/>
        <end position="61"/>
    </location>
</feature>
<name>A0A151GZB4_TOXGO</name>
<dbReference type="SUPFAM" id="SSF52540">
    <property type="entry name" value="P-loop containing nucleoside triphosphate hydrolases"/>
    <property type="match status" value="1"/>
</dbReference>
<dbReference type="PROSITE" id="PS51195">
    <property type="entry name" value="Q_MOTIF"/>
    <property type="match status" value="1"/>
</dbReference>
<dbReference type="GO" id="GO:0003724">
    <property type="term" value="F:RNA helicase activity"/>
    <property type="evidence" value="ECO:0007669"/>
    <property type="project" value="UniProtKB-EC"/>
</dbReference>
<dbReference type="VEuPathDB" id="ToxoDB:TGPRC2_220860"/>
<feature type="domain" description="Helicase C-terminal" evidence="10">
    <location>
        <begin position="397"/>
        <end position="594"/>
    </location>
</feature>
<dbReference type="InterPro" id="IPR000629">
    <property type="entry name" value="RNA-helicase_DEAD-box_CS"/>
</dbReference>
<dbReference type="EC" id="3.6.4.13" evidence="1"/>
<keyword evidence="2 7" id="KW-0547">Nucleotide-binding</keyword>
<keyword evidence="5 7" id="KW-0067">ATP-binding</keyword>
<dbReference type="PANTHER" id="PTHR47958">
    <property type="entry name" value="ATP-DEPENDENT RNA HELICASE DBP3"/>
    <property type="match status" value="1"/>
</dbReference>
<dbReference type="InterPro" id="IPR001650">
    <property type="entry name" value="Helicase_C-like"/>
</dbReference>
<dbReference type="InterPro" id="IPR014001">
    <property type="entry name" value="Helicase_ATP-bd"/>
</dbReference>
<evidence type="ECO:0000256" key="1">
    <source>
        <dbReference type="ARBA" id="ARBA00012552"/>
    </source>
</evidence>
<protein>
    <recommendedName>
        <fullName evidence="1">RNA helicase</fullName>
        <ecNumber evidence="1">3.6.4.13</ecNumber>
    </recommendedName>
</protein>
<feature type="domain" description="DEAD-box RNA helicase Q" evidence="11">
    <location>
        <begin position="124"/>
        <end position="152"/>
    </location>
</feature>
<evidence type="ECO:0000313" key="12">
    <source>
        <dbReference type="EMBL" id="KYK62373.1"/>
    </source>
</evidence>
<comment type="similarity">
    <text evidence="7">Belongs to the DEAD box helicase family.</text>
</comment>
<dbReference type="CDD" id="cd17963">
    <property type="entry name" value="DEADc_DDX19_DDX25"/>
    <property type="match status" value="1"/>
</dbReference>
<feature type="domain" description="Helicase ATP-binding" evidence="9">
    <location>
        <begin position="156"/>
        <end position="345"/>
    </location>
</feature>
<dbReference type="PROSITE" id="PS00039">
    <property type="entry name" value="DEAD_ATP_HELICASE"/>
    <property type="match status" value="1"/>
</dbReference>
<sequence>MAQKEGVAVAMAAGLAAAAAAMDDQIDQNALQAFMRQQMSRAGGRGCATPDARDAGEENGVKDAGGARATAESKSAGGEETTGAPGFATDFEAVKHKHLREVDDQSAVVVDRADGSSGAPVSASSWTDLNLKKELLLGVENQGFSKPSKIQAAALPLIFDRDENLIAQAQNGSGKTATFALAMLTKVDNNLKAPQALCLCPTRELAQQTVRVIESLARFTDTSIFVAIPQKSDAPAASPMPAQGTGKCKVYTTLTSPVVQSPIVVGTPGKCMELLKKRKFGADTVKLFVLDEADELINFSNNMAPQVQQIRRFFPQRLQILLFSATFSEEVRGFAEKLMPTANKITVKKEELTLSCIKQYYIPCDQRAASLGAAPTPARDSPLPYRLDSSFYQKFAVLSSLYSSMCLGQSVIFVNSRRSAFSLALKMQEEGYAVSLICGTQAQGPEKMGIEMRDRIMDEFRKGETKVLICTDVLARGIDVPQVTLVVNFDLPLVYQGRVGPEGAPGSAHGVRGGPFGGGWEGQADGMQMQAGGREGPRVNMETYIHRIGRTGRFGLKGIAINLVNSHEEHLLQQIRDFYRCDIECMNEDPEDVEEMIRKLRI</sequence>
<dbReference type="SMART" id="SM00487">
    <property type="entry name" value="DEXDc"/>
    <property type="match status" value="1"/>
</dbReference>
<dbReference type="Gene3D" id="3.40.50.300">
    <property type="entry name" value="P-loop containing nucleotide triphosphate hydrolases"/>
    <property type="match status" value="2"/>
</dbReference>
<dbReference type="Pfam" id="PF00270">
    <property type="entry name" value="DEAD"/>
    <property type="match status" value="1"/>
</dbReference>
<evidence type="ECO:0000256" key="6">
    <source>
        <dbReference type="PROSITE-ProRule" id="PRU00552"/>
    </source>
</evidence>
<keyword evidence="4 7" id="KW-0347">Helicase</keyword>
<evidence type="ECO:0000259" key="10">
    <source>
        <dbReference type="PROSITE" id="PS51194"/>
    </source>
</evidence>
<evidence type="ECO:0000256" key="4">
    <source>
        <dbReference type="ARBA" id="ARBA00022806"/>
    </source>
</evidence>
<organism evidence="12 13">
    <name type="scientific">Toxoplasma gondii TgCatPRC2</name>
    <dbReference type="NCBI Taxonomy" id="1130821"/>
    <lineage>
        <taxon>Eukaryota</taxon>
        <taxon>Sar</taxon>
        <taxon>Alveolata</taxon>
        <taxon>Apicomplexa</taxon>
        <taxon>Conoidasida</taxon>
        <taxon>Coccidia</taxon>
        <taxon>Eucoccidiorida</taxon>
        <taxon>Eimeriorina</taxon>
        <taxon>Sarcocystidae</taxon>
        <taxon>Toxoplasma</taxon>
    </lineage>
</organism>
<dbReference type="OrthoDB" id="10265785at2759"/>
<dbReference type="InterPro" id="IPR014014">
    <property type="entry name" value="RNA_helicase_DEAD_Q_motif"/>
</dbReference>
<dbReference type="GO" id="GO:0016787">
    <property type="term" value="F:hydrolase activity"/>
    <property type="evidence" value="ECO:0007669"/>
    <property type="project" value="UniProtKB-KW"/>
</dbReference>
<proteinExistence type="inferred from homology"/>
<evidence type="ECO:0000256" key="5">
    <source>
        <dbReference type="ARBA" id="ARBA00022840"/>
    </source>
</evidence>